<name>A0A3E0DTE9_9GAMM</name>
<dbReference type="CDD" id="cd08010">
    <property type="entry name" value="MltG_like"/>
    <property type="match status" value="1"/>
</dbReference>
<dbReference type="GO" id="GO:0008932">
    <property type="term" value="F:lytic endotransglycosylase activity"/>
    <property type="evidence" value="ECO:0007669"/>
    <property type="project" value="UniProtKB-UniRule"/>
</dbReference>
<evidence type="ECO:0000256" key="3">
    <source>
        <dbReference type="ARBA" id="ARBA00022989"/>
    </source>
</evidence>
<dbReference type="HAMAP" id="MF_02065">
    <property type="entry name" value="MltG"/>
    <property type="match status" value="1"/>
</dbReference>
<evidence type="ECO:0000256" key="5">
    <source>
        <dbReference type="ARBA" id="ARBA00023239"/>
    </source>
</evidence>
<dbReference type="Gene3D" id="3.30.160.60">
    <property type="entry name" value="Classic Zinc Finger"/>
    <property type="match status" value="1"/>
</dbReference>
<evidence type="ECO:0000256" key="6">
    <source>
        <dbReference type="ARBA" id="ARBA00023316"/>
    </source>
</evidence>
<dbReference type="InterPro" id="IPR003770">
    <property type="entry name" value="MLTG-like"/>
</dbReference>
<comment type="caution">
    <text evidence="8">The sequence shown here is derived from an EMBL/GenBank/DDBJ whole genome shotgun (WGS) entry which is preliminary data.</text>
</comment>
<organism evidence="8 9">
    <name type="scientific">Marinomonas pollencensis</name>
    <dbReference type="NCBI Taxonomy" id="491954"/>
    <lineage>
        <taxon>Bacteria</taxon>
        <taxon>Pseudomonadati</taxon>
        <taxon>Pseudomonadota</taxon>
        <taxon>Gammaproteobacteria</taxon>
        <taxon>Oceanospirillales</taxon>
        <taxon>Oceanospirillaceae</taxon>
        <taxon>Marinomonas</taxon>
    </lineage>
</organism>
<dbReference type="NCBIfam" id="TIGR00247">
    <property type="entry name" value="endolytic transglycosylase MltG"/>
    <property type="match status" value="1"/>
</dbReference>
<sequence>MTLFKWLISAFVLAASLVAVLAATLYYLLTSPMSLENTSRFYIHSGDTSYQIAHQLSDNGWIADPILMRAVTRLHPEWVPKVGEYEVKPGMTLLDLMALFDSGRSVAYSVTLLEGKTLQYYLSTMAAKGNIKMTLQGLSNEQIAKRFSLDISNPEGQFFANTYQYHEGDTDLSILQQSHRLLEEKLASLWDERQKNLPYKNAYEALVMASIIEKETGAAFERPLIARVFVSRLEKGMRLQTDPTVIYGLGTDFNGNLTRKDLRSNSPYNTYKHFGLPPTPIANVGSEAIEAALNPGKTKALYFVAKGDGTHAFSETLKAHNNAVAKYQKYHRRSDYKSAPESAVKESIK</sequence>
<evidence type="ECO:0000256" key="1">
    <source>
        <dbReference type="ARBA" id="ARBA00022475"/>
    </source>
</evidence>
<keyword evidence="3 7" id="KW-1133">Transmembrane helix</keyword>
<dbReference type="EMBL" id="QUNG01000002">
    <property type="protein sequence ID" value="REG85743.1"/>
    <property type="molecule type" value="Genomic_DNA"/>
</dbReference>
<keyword evidence="1 7" id="KW-1003">Cell membrane</keyword>
<gene>
    <name evidence="7" type="primary">mltG</name>
    <name evidence="8" type="ORF">DFP81_102276</name>
</gene>
<dbReference type="EC" id="4.2.2.29" evidence="7"/>
<keyword evidence="7" id="KW-0997">Cell inner membrane</keyword>
<dbReference type="Pfam" id="PF02618">
    <property type="entry name" value="YceG"/>
    <property type="match status" value="1"/>
</dbReference>
<dbReference type="GO" id="GO:0005886">
    <property type="term" value="C:plasma membrane"/>
    <property type="evidence" value="ECO:0007669"/>
    <property type="project" value="UniProtKB-UniRule"/>
</dbReference>
<keyword evidence="2 7" id="KW-0812">Transmembrane</keyword>
<reference evidence="8 9" key="1">
    <citation type="submission" date="2018-08" db="EMBL/GenBank/DDBJ databases">
        <title>Genomic Encyclopedia of Type Strains, Phase III (KMG-III): the genomes of soil and plant-associated and newly described type strains.</title>
        <authorList>
            <person name="Whitman W."/>
        </authorList>
    </citation>
    <scope>NUCLEOTIDE SEQUENCE [LARGE SCALE GENOMIC DNA]</scope>
    <source>
        <strain evidence="8 9">CECT 7375</strain>
    </source>
</reference>
<dbReference type="AlphaFoldDB" id="A0A3E0DTE9"/>
<dbReference type="PANTHER" id="PTHR30518:SF2">
    <property type="entry name" value="ENDOLYTIC MUREIN TRANSGLYCOSYLASE"/>
    <property type="match status" value="1"/>
</dbReference>
<comment type="similarity">
    <text evidence="7">Belongs to the transglycosylase MltG family.</text>
</comment>
<feature type="site" description="Important for catalytic activity" evidence="7">
    <location>
        <position position="215"/>
    </location>
</feature>
<comment type="catalytic activity">
    <reaction evidence="7">
        <text>a peptidoglycan chain = a peptidoglycan chain with N-acetyl-1,6-anhydromuramyl-[peptide] at the reducing end + a peptidoglycan chain with N-acetylglucosamine at the non-reducing end.</text>
        <dbReference type="EC" id="4.2.2.29"/>
    </reaction>
</comment>
<keyword evidence="5 7" id="KW-0456">Lyase</keyword>
<protein>
    <recommendedName>
        <fullName evidence="7">Endolytic murein transglycosylase</fullName>
        <ecNumber evidence="7">4.2.2.29</ecNumber>
    </recommendedName>
    <alternativeName>
        <fullName evidence="7">Peptidoglycan lytic transglycosylase</fullName>
    </alternativeName>
    <alternativeName>
        <fullName evidence="7">Peptidoglycan polymerization terminase</fullName>
    </alternativeName>
</protein>
<comment type="function">
    <text evidence="7">Functions as a peptidoglycan terminase that cleaves nascent peptidoglycan strands endolytically to terminate their elongation.</text>
</comment>
<keyword evidence="6 7" id="KW-0961">Cell wall biogenesis/degradation</keyword>
<dbReference type="PANTHER" id="PTHR30518">
    <property type="entry name" value="ENDOLYTIC MUREIN TRANSGLYCOSYLASE"/>
    <property type="match status" value="1"/>
</dbReference>
<dbReference type="GO" id="GO:0009252">
    <property type="term" value="P:peptidoglycan biosynthetic process"/>
    <property type="evidence" value="ECO:0007669"/>
    <property type="project" value="UniProtKB-UniRule"/>
</dbReference>
<evidence type="ECO:0000313" key="9">
    <source>
        <dbReference type="Proteomes" id="UP000256542"/>
    </source>
</evidence>
<evidence type="ECO:0000256" key="7">
    <source>
        <dbReference type="HAMAP-Rule" id="MF_02065"/>
    </source>
</evidence>
<keyword evidence="9" id="KW-1185">Reference proteome</keyword>
<proteinExistence type="inferred from homology"/>
<dbReference type="Proteomes" id="UP000256542">
    <property type="component" value="Unassembled WGS sequence"/>
</dbReference>
<evidence type="ECO:0000256" key="2">
    <source>
        <dbReference type="ARBA" id="ARBA00022692"/>
    </source>
</evidence>
<dbReference type="RefSeq" id="WP_115896525.1">
    <property type="nucleotide sequence ID" value="NZ_QUNG01000002.1"/>
</dbReference>
<evidence type="ECO:0000313" key="8">
    <source>
        <dbReference type="EMBL" id="REG85743.1"/>
    </source>
</evidence>
<dbReference type="GO" id="GO:0071555">
    <property type="term" value="P:cell wall organization"/>
    <property type="evidence" value="ECO:0007669"/>
    <property type="project" value="UniProtKB-KW"/>
</dbReference>
<dbReference type="OrthoDB" id="9814591at2"/>
<dbReference type="Gene3D" id="3.30.1490.480">
    <property type="entry name" value="Endolytic murein transglycosylase"/>
    <property type="match status" value="1"/>
</dbReference>
<accession>A0A3E0DTE9</accession>
<evidence type="ECO:0000256" key="4">
    <source>
        <dbReference type="ARBA" id="ARBA00023136"/>
    </source>
</evidence>
<keyword evidence="4 7" id="KW-0472">Membrane</keyword>